<accession>A0AAW9V9T5</accession>
<dbReference type="AlphaFoldDB" id="A0AAW9V9T5"/>
<comment type="caution">
    <text evidence="1">The sequence shown here is derived from an EMBL/GenBank/DDBJ whole genome shotgun (WGS) entry which is preliminary data.</text>
</comment>
<evidence type="ECO:0000313" key="2">
    <source>
        <dbReference type="Proteomes" id="UP000449944"/>
    </source>
</evidence>
<protein>
    <submittedName>
        <fullName evidence="1">Uncharacterized protein</fullName>
    </submittedName>
</protein>
<gene>
    <name evidence="1" type="ORF">GKR67_07170</name>
</gene>
<reference evidence="1 2" key="1">
    <citation type="submission" date="2019-10" db="EMBL/GenBank/DDBJ databases">
        <title>Comparative genomic analysis of Providencia.</title>
        <authorList>
            <person name="Yuan C."/>
            <person name="Wei Y."/>
            <person name="Yin Z."/>
        </authorList>
    </citation>
    <scope>NUCLEOTIDE SEQUENCE [LARGE SCALE GENOMIC DNA]</scope>
    <source>
        <strain evidence="2">wls1934</strain>
    </source>
</reference>
<evidence type="ECO:0000313" key="1">
    <source>
        <dbReference type="EMBL" id="MTC34392.1"/>
    </source>
</evidence>
<sequence>MGSFDYFLLKKYLRDFRHARKRLSSFPNLEYEAGELYRDVLAQKDHELTQNTVTAILSQYTDSREDLTLLFQRSSIFVFEEQLRSGREPHDIFQDKILWSSVFYWLGRHCWGKHNDISLTFLERAVILIHECIGSMGYVNQMVRIVSEREQRTTAAIKGGSVKSDLHTKIRSEAIRILNEKVLLGFSWKSKKEAADAIAGELWGCVQQIDPKNSMNFSETEFSYSITRWNQPDIKRAFSHAVKKENSKRRKKSKKTNKK</sequence>
<dbReference type="Proteomes" id="UP000449944">
    <property type="component" value="Unassembled WGS sequence"/>
</dbReference>
<name>A0AAW9V9T5_9GAMM</name>
<proteinExistence type="predicted"/>
<organism evidence="1 2">
    <name type="scientific">Providencia alcalifaciens</name>
    <dbReference type="NCBI Taxonomy" id="126385"/>
    <lineage>
        <taxon>Bacteria</taxon>
        <taxon>Pseudomonadati</taxon>
        <taxon>Pseudomonadota</taxon>
        <taxon>Gammaproteobacteria</taxon>
        <taxon>Enterobacterales</taxon>
        <taxon>Morganellaceae</taxon>
        <taxon>Providencia</taxon>
    </lineage>
</organism>
<dbReference type="EMBL" id="WLUB01000024">
    <property type="protein sequence ID" value="MTC34392.1"/>
    <property type="molecule type" value="Genomic_DNA"/>
</dbReference>